<dbReference type="EMBL" id="CAXKWB010006776">
    <property type="protein sequence ID" value="CAL4084353.1"/>
    <property type="molecule type" value="Genomic_DNA"/>
</dbReference>
<reference evidence="1 2" key="1">
    <citation type="submission" date="2024-05" db="EMBL/GenBank/DDBJ databases">
        <authorList>
            <person name="Wallberg A."/>
        </authorList>
    </citation>
    <scope>NUCLEOTIDE SEQUENCE [LARGE SCALE GENOMIC DNA]</scope>
</reference>
<feature type="non-terminal residue" evidence="1">
    <location>
        <position position="1"/>
    </location>
</feature>
<organism evidence="1 2">
    <name type="scientific">Meganyctiphanes norvegica</name>
    <name type="common">Northern krill</name>
    <name type="synonym">Thysanopoda norvegica</name>
    <dbReference type="NCBI Taxonomy" id="48144"/>
    <lineage>
        <taxon>Eukaryota</taxon>
        <taxon>Metazoa</taxon>
        <taxon>Ecdysozoa</taxon>
        <taxon>Arthropoda</taxon>
        <taxon>Crustacea</taxon>
        <taxon>Multicrustacea</taxon>
        <taxon>Malacostraca</taxon>
        <taxon>Eumalacostraca</taxon>
        <taxon>Eucarida</taxon>
        <taxon>Euphausiacea</taxon>
        <taxon>Euphausiidae</taxon>
        <taxon>Meganyctiphanes</taxon>
    </lineage>
</organism>
<protein>
    <submittedName>
        <fullName evidence="1">Uncharacterized protein</fullName>
    </submittedName>
</protein>
<comment type="caution">
    <text evidence="1">The sequence shown here is derived from an EMBL/GenBank/DDBJ whole genome shotgun (WGS) entry which is preliminary data.</text>
</comment>
<evidence type="ECO:0000313" key="2">
    <source>
        <dbReference type="Proteomes" id="UP001497623"/>
    </source>
</evidence>
<evidence type="ECO:0000313" key="1">
    <source>
        <dbReference type="EMBL" id="CAL4084353.1"/>
    </source>
</evidence>
<sequence length="131" mass="14235">NLAMIAKLMLIIPGYGHGRKRRDVDDEEEEKQLLAQEIETVRKADMAGCGMRLVCELGAADEDKLTEEELAILAFVGPGVVKPGEGLLPDSSLWEYQVSRVMGQVGANCAKAFPACPYNATKMVNAINDLL</sequence>
<gene>
    <name evidence="1" type="ORF">MNOR_LOCUS12398</name>
</gene>
<feature type="non-terminal residue" evidence="1">
    <location>
        <position position="131"/>
    </location>
</feature>
<proteinExistence type="predicted"/>
<accession>A0AAV2QHZ0</accession>
<name>A0AAV2QHZ0_MEGNR</name>
<keyword evidence="2" id="KW-1185">Reference proteome</keyword>
<dbReference type="Proteomes" id="UP001497623">
    <property type="component" value="Unassembled WGS sequence"/>
</dbReference>
<dbReference type="AlphaFoldDB" id="A0AAV2QHZ0"/>